<name>A0AAD6TEF8_9AGAR</name>
<protein>
    <submittedName>
        <fullName evidence="2">Uncharacterized protein</fullName>
    </submittedName>
</protein>
<proteinExistence type="predicted"/>
<evidence type="ECO:0000313" key="2">
    <source>
        <dbReference type="EMBL" id="KAJ7045016.1"/>
    </source>
</evidence>
<gene>
    <name evidence="2" type="ORF">C8F04DRAFT_1228102</name>
</gene>
<comment type="caution">
    <text evidence="2">The sequence shown here is derived from an EMBL/GenBank/DDBJ whole genome shotgun (WGS) entry which is preliminary data.</text>
</comment>
<evidence type="ECO:0000256" key="1">
    <source>
        <dbReference type="SAM" id="MobiDB-lite"/>
    </source>
</evidence>
<dbReference type="AlphaFoldDB" id="A0AAD6TEF8"/>
<dbReference type="Proteomes" id="UP001218188">
    <property type="component" value="Unassembled WGS sequence"/>
</dbReference>
<sequence length="249" mass="28108">MERTQDKCGRRVSRLHAFQYFGPGTIEAKEEQAEVGIAYELAVFGLRFSAKESYWARISQRRGGLREGEKLIKQPKARSQSRCSEINGQLHRWQLLQVLHKFRFSQPYPSKDTIPAGMVLELAVTGSHSLVYKANKQIVEHLLQARVPAHGPDFSFGMVPSAAGGRPHPPDPNLDPIAIYSRALQAYTLRLWTESLRAVEERRAQKENSKLVHQAGRRTQKEMSKVAHQADLALKKQKKVKRGSATTTS</sequence>
<organism evidence="2 3">
    <name type="scientific">Mycena alexandri</name>
    <dbReference type="NCBI Taxonomy" id="1745969"/>
    <lineage>
        <taxon>Eukaryota</taxon>
        <taxon>Fungi</taxon>
        <taxon>Dikarya</taxon>
        <taxon>Basidiomycota</taxon>
        <taxon>Agaricomycotina</taxon>
        <taxon>Agaricomycetes</taxon>
        <taxon>Agaricomycetidae</taxon>
        <taxon>Agaricales</taxon>
        <taxon>Marasmiineae</taxon>
        <taxon>Mycenaceae</taxon>
        <taxon>Mycena</taxon>
    </lineage>
</organism>
<dbReference type="EMBL" id="JARJCM010000005">
    <property type="protein sequence ID" value="KAJ7045016.1"/>
    <property type="molecule type" value="Genomic_DNA"/>
</dbReference>
<evidence type="ECO:0000313" key="3">
    <source>
        <dbReference type="Proteomes" id="UP001218188"/>
    </source>
</evidence>
<feature type="region of interest" description="Disordered" evidence="1">
    <location>
        <begin position="203"/>
        <end position="225"/>
    </location>
</feature>
<accession>A0AAD6TEF8</accession>
<keyword evidence="3" id="KW-1185">Reference proteome</keyword>
<reference evidence="2" key="1">
    <citation type="submission" date="2023-03" db="EMBL/GenBank/DDBJ databases">
        <title>Massive genome expansion in bonnet fungi (Mycena s.s.) driven by repeated elements and novel gene families across ecological guilds.</title>
        <authorList>
            <consortium name="Lawrence Berkeley National Laboratory"/>
            <person name="Harder C.B."/>
            <person name="Miyauchi S."/>
            <person name="Viragh M."/>
            <person name="Kuo A."/>
            <person name="Thoen E."/>
            <person name="Andreopoulos B."/>
            <person name="Lu D."/>
            <person name="Skrede I."/>
            <person name="Drula E."/>
            <person name="Henrissat B."/>
            <person name="Morin E."/>
            <person name="Kohler A."/>
            <person name="Barry K."/>
            <person name="LaButti K."/>
            <person name="Morin E."/>
            <person name="Salamov A."/>
            <person name="Lipzen A."/>
            <person name="Mereny Z."/>
            <person name="Hegedus B."/>
            <person name="Baldrian P."/>
            <person name="Stursova M."/>
            <person name="Weitz H."/>
            <person name="Taylor A."/>
            <person name="Grigoriev I.V."/>
            <person name="Nagy L.G."/>
            <person name="Martin F."/>
            <person name="Kauserud H."/>
        </authorList>
    </citation>
    <scope>NUCLEOTIDE SEQUENCE</scope>
    <source>
        <strain evidence="2">CBHHK200</strain>
    </source>
</reference>